<protein>
    <submittedName>
        <fullName evidence="1">Uncharacterized protein</fullName>
    </submittedName>
</protein>
<evidence type="ECO:0000313" key="1">
    <source>
        <dbReference type="EMBL" id="GET34468.1"/>
    </source>
</evidence>
<dbReference type="RefSeq" id="WP_027585662.1">
    <property type="nucleotide sequence ID" value="NZ_BLAX01000001.1"/>
</dbReference>
<gene>
    <name evidence="1" type="ORF">PbJCM13498_33310</name>
</gene>
<keyword evidence="2" id="KW-1185">Reference proteome</keyword>
<comment type="caution">
    <text evidence="1">The sequence shown here is derived from an EMBL/GenBank/DDBJ whole genome shotgun (WGS) entry which is preliminary data.</text>
</comment>
<sequence length="195" mass="22836">MSFGEKSLYEAGQEIKIYRASIKDIKESIEEKEKRLEAESFSTDHKYKLGMEEAVKELNEISAMKFQIRIYEEEIHQREQYRKVKLNGDLYKMKLVFKPVGGKILFHLDTKGKGGETIFVYENKKLQRFRPKPSMNETSWSKEGKLIKKSMIHLIDQKYVLYENGDFAVFPADDKPNDIPTHEPENVIGNVMHLD</sequence>
<reference evidence="1 2" key="1">
    <citation type="submission" date="2019-10" db="EMBL/GenBank/DDBJ databases">
        <title>Prolixibacter strains distinguished by the presence of nitrate reductase genes were adept at nitrate-dependent anaerobic corrosion of metallic iron and carbon steel.</title>
        <authorList>
            <person name="Iino T."/>
            <person name="Shono N."/>
            <person name="Ito K."/>
            <person name="Nakamura R."/>
            <person name="Sueoka K."/>
            <person name="Harayama S."/>
            <person name="Ohkuma M."/>
        </authorList>
    </citation>
    <scope>NUCLEOTIDE SEQUENCE [LARGE SCALE GENOMIC DNA]</scope>
    <source>
        <strain evidence="1 2">JCM 13498</strain>
    </source>
</reference>
<proteinExistence type="predicted"/>
<dbReference type="AlphaFoldDB" id="A0A5M4B3G6"/>
<name>A0A5M4B3G6_9BACT</name>
<organism evidence="1 2">
    <name type="scientific">Prolixibacter bellariivorans</name>
    <dbReference type="NCBI Taxonomy" id="314319"/>
    <lineage>
        <taxon>Bacteria</taxon>
        <taxon>Pseudomonadati</taxon>
        <taxon>Bacteroidota</taxon>
        <taxon>Bacteroidia</taxon>
        <taxon>Marinilabiliales</taxon>
        <taxon>Prolixibacteraceae</taxon>
        <taxon>Prolixibacter</taxon>
    </lineage>
</organism>
<dbReference type="EMBL" id="BLAX01000001">
    <property type="protein sequence ID" value="GET34468.1"/>
    <property type="molecule type" value="Genomic_DNA"/>
</dbReference>
<evidence type="ECO:0000313" key="2">
    <source>
        <dbReference type="Proteomes" id="UP000391834"/>
    </source>
</evidence>
<dbReference type="Proteomes" id="UP000391834">
    <property type="component" value="Unassembled WGS sequence"/>
</dbReference>
<accession>A0A5M4B3G6</accession>